<accession>A0ABS3RQU4</accession>
<dbReference type="Gene3D" id="3.40.50.1460">
    <property type="match status" value="1"/>
</dbReference>
<dbReference type="SUPFAM" id="SSF52129">
    <property type="entry name" value="Caspase-like"/>
    <property type="match status" value="1"/>
</dbReference>
<feature type="compositionally biased region" description="Pro residues" evidence="1">
    <location>
        <begin position="352"/>
        <end position="367"/>
    </location>
</feature>
<feature type="transmembrane region" description="Helical" evidence="2">
    <location>
        <begin position="456"/>
        <end position="476"/>
    </location>
</feature>
<dbReference type="NCBIfam" id="NF047832">
    <property type="entry name" value="caspase_w_EACC1"/>
    <property type="match status" value="1"/>
</dbReference>
<dbReference type="InterPro" id="IPR029030">
    <property type="entry name" value="Caspase-like_dom_sf"/>
</dbReference>
<organism evidence="4 5">
    <name type="scientific">Actinomadura violacea</name>
    <dbReference type="NCBI Taxonomy" id="2819934"/>
    <lineage>
        <taxon>Bacteria</taxon>
        <taxon>Bacillati</taxon>
        <taxon>Actinomycetota</taxon>
        <taxon>Actinomycetes</taxon>
        <taxon>Streptosporangiales</taxon>
        <taxon>Thermomonosporaceae</taxon>
        <taxon>Actinomadura</taxon>
    </lineage>
</organism>
<dbReference type="InterPro" id="IPR052039">
    <property type="entry name" value="Caspase-related_regulators"/>
</dbReference>
<dbReference type="InterPro" id="IPR011600">
    <property type="entry name" value="Pept_C14_caspase"/>
</dbReference>
<feature type="domain" description="Peptidase C14 caspase" evidence="3">
    <location>
        <begin position="11"/>
        <end position="214"/>
    </location>
</feature>
<feature type="region of interest" description="Disordered" evidence="1">
    <location>
        <begin position="334"/>
        <end position="375"/>
    </location>
</feature>
<dbReference type="PANTHER" id="PTHR22576">
    <property type="entry name" value="MUCOSA ASSOCIATED LYMPHOID TISSUE LYMPHOMA TRANSLOCATION PROTEIN 1/PARACASPASE"/>
    <property type="match status" value="1"/>
</dbReference>
<dbReference type="Pfam" id="PF00656">
    <property type="entry name" value="Peptidase_C14"/>
    <property type="match status" value="1"/>
</dbReference>
<keyword evidence="2" id="KW-0812">Transmembrane</keyword>
<dbReference type="PANTHER" id="PTHR22576:SF37">
    <property type="entry name" value="MUCOSA-ASSOCIATED LYMPHOID TISSUE LYMPHOMA TRANSLOCATION PROTEIN 1"/>
    <property type="match status" value="1"/>
</dbReference>
<keyword evidence="2" id="KW-0472">Membrane</keyword>
<dbReference type="RefSeq" id="WP_208240475.1">
    <property type="nucleotide sequence ID" value="NZ_JAGEPF010000007.1"/>
</dbReference>
<dbReference type="EMBL" id="JAGEPF010000007">
    <property type="protein sequence ID" value="MBO2458440.1"/>
    <property type="molecule type" value="Genomic_DNA"/>
</dbReference>
<dbReference type="InterPro" id="IPR018247">
    <property type="entry name" value="EF_Hand_1_Ca_BS"/>
</dbReference>
<comment type="caution">
    <text evidence="4">The sequence shown here is derived from an EMBL/GenBank/DDBJ whole genome shotgun (WGS) entry which is preliminary data.</text>
</comment>
<feature type="transmembrane region" description="Helical" evidence="2">
    <location>
        <begin position="415"/>
        <end position="436"/>
    </location>
</feature>
<proteinExistence type="predicted"/>
<keyword evidence="2" id="KW-1133">Transmembrane helix</keyword>
<evidence type="ECO:0000313" key="4">
    <source>
        <dbReference type="EMBL" id="MBO2458440.1"/>
    </source>
</evidence>
<sequence length="504" mass="53747">MADARREHRARRALLITADRYTDPKLHRLRSPAQDAASLSGVLSDPAIGGFSVSTMANEPAHEITAALEDLFADARPDDVLLVHFSCHGWKDEGGRLFFATTATRLDRPNSTAVPASYLSEQIARCRSRNIVVLLDCCYSGAFSRGLLHRGGGSVDAAGGLGGSGRAVICSSSDLEYSFEVADGHLSQVPAASDAAPSSIFTGAVVRGLRTGDADLNGDGLVSIDELYEYAYDATVAATPHQRPTKYLDVQGELMIARSPRGPRAASLPPDLLSAATSPLADVRRGAVEALRRLARAGDALGRTAYGHLAAMADDDSRDVSARARAAMREVDLHLGGKAAPPPPGGALAGAPPAPDPSPPFAPPPPAAHTAPRTAAEPPRASLGVFAICYFMPFFSSLFLLPIRDREARYHAWQCVLIDAFDAVFMAGGMIVGAVYSGVRYGNDPIPQDDPGLNVFMVAFLLLPLVLRLYCLAMLARRRRPRIKGLGRVAERLAYRRRLHRVGA</sequence>
<feature type="transmembrane region" description="Helical" evidence="2">
    <location>
        <begin position="383"/>
        <end position="403"/>
    </location>
</feature>
<evidence type="ECO:0000259" key="3">
    <source>
        <dbReference type="Pfam" id="PF00656"/>
    </source>
</evidence>
<evidence type="ECO:0000256" key="2">
    <source>
        <dbReference type="SAM" id="Phobius"/>
    </source>
</evidence>
<evidence type="ECO:0000256" key="1">
    <source>
        <dbReference type="SAM" id="MobiDB-lite"/>
    </source>
</evidence>
<reference evidence="4 5" key="1">
    <citation type="submission" date="2021-03" db="EMBL/GenBank/DDBJ databases">
        <title>Actinomadura violae sp. nov., isolated from lichen in Thailand.</title>
        <authorList>
            <person name="Kanchanasin P."/>
            <person name="Saeng-In P."/>
            <person name="Phongsopitanun W."/>
            <person name="Yuki M."/>
            <person name="Kudo T."/>
            <person name="Ohkuma M."/>
            <person name="Tanasupawat S."/>
        </authorList>
    </citation>
    <scope>NUCLEOTIDE SEQUENCE [LARGE SCALE GENOMIC DNA]</scope>
    <source>
        <strain evidence="4 5">LCR2-06</strain>
    </source>
</reference>
<dbReference type="PROSITE" id="PS00018">
    <property type="entry name" value="EF_HAND_1"/>
    <property type="match status" value="1"/>
</dbReference>
<protein>
    <submittedName>
        <fullName evidence="4">Caspase family protein</fullName>
    </submittedName>
</protein>
<gene>
    <name evidence="4" type="ORF">J4709_12765</name>
</gene>
<evidence type="ECO:0000313" key="5">
    <source>
        <dbReference type="Proteomes" id="UP000680206"/>
    </source>
</evidence>
<name>A0ABS3RQU4_9ACTN</name>
<dbReference type="Proteomes" id="UP000680206">
    <property type="component" value="Unassembled WGS sequence"/>
</dbReference>
<keyword evidence="5" id="KW-1185">Reference proteome</keyword>